<organism evidence="6 7">
    <name type="scientific">Candidatus Polarisedimenticola svalbardensis</name>
    <dbReference type="NCBI Taxonomy" id="2886004"/>
    <lineage>
        <taxon>Bacteria</taxon>
        <taxon>Pseudomonadati</taxon>
        <taxon>Acidobacteriota</taxon>
        <taxon>Candidatus Polarisedimenticolia</taxon>
        <taxon>Candidatus Polarisedimenticolales</taxon>
        <taxon>Candidatus Polarisedimenticolaceae</taxon>
        <taxon>Candidatus Polarisedimenticola</taxon>
    </lineage>
</organism>
<dbReference type="GO" id="GO:0016987">
    <property type="term" value="F:sigma factor activity"/>
    <property type="evidence" value="ECO:0007669"/>
    <property type="project" value="UniProtKB-KW"/>
</dbReference>
<accession>A0A8J7C2W3</accession>
<dbReference type="InterPro" id="IPR013325">
    <property type="entry name" value="RNA_pol_sigma_r2"/>
</dbReference>
<protein>
    <submittedName>
        <fullName evidence="6">Sigma-70 family RNA polymerase sigma factor</fullName>
    </submittedName>
</protein>
<keyword evidence="3" id="KW-0731">Sigma factor</keyword>
<dbReference type="Proteomes" id="UP000648239">
    <property type="component" value="Unassembled WGS sequence"/>
</dbReference>
<dbReference type="NCBIfam" id="TIGR02999">
    <property type="entry name" value="Sig-70_X6"/>
    <property type="match status" value="1"/>
</dbReference>
<evidence type="ECO:0000313" key="6">
    <source>
        <dbReference type="EMBL" id="MBD3868596.1"/>
    </source>
</evidence>
<dbReference type="SUPFAM" id="SSF88659">
    <property type="entry name" value="Sigma3 and sigma4 domains of RNA polymerase sigma factors"/>
    <property type="match status" value="1"/>
</dbReference>
<dbReference type="Gene3D" id="1.10.1740.10">
    <property type="match status" value="1"/>
</dbReference>
<dbReference type="Gene3D" id="1.10.10.10">
    <property type="entry name" value="Winged helix-like DNA-binding domain superfamily/Winged helix DNA-binding domain"/>
    <property type="match status" value="1"/>
</dbReference>
<evidence type="ECO:0000256" key="2">
    <source>
        <dbReference type="ARBA" id="ARBA00023015"/>
    </source>
</evidence>
<dbReference type="NCBIfam" id="TIGR02937">
    <property type="entry name" value="sigma70-ECF"/>
    <property type="match status" value="1"/>
</dbReference>
<dbReference type="GO" id="GO:0006352">
    <property type="term" value="P:DNA-templated transcription initiation"/>
    <property type="evidence" value="ECO:0007669"/>
    <property type="project" value="InterPro"/>
</dbReference>
<evidence type="ECO:0000259" key="5">
    <source>
        <dbReference type="Pfam" id="PF07638"/>
    </source>
</evidence>
<dbReference type="InterPro" id="IPR036388">
    <property type="entry name" value="WH-like_DNA-bd_sf"/>
</dbReference>
<name>A0A8J7C2W3_9BACT</name>
<dbReference type="InterPro" id="IPR014284">
    <property type="entry name" value="RNA_pol_sigma-70_dom"/>
</dbReference>
<gene>
    <name evidence="6" type="ORF">IFK94_10775</name>
</gene>
<dbReference type="PANTHER" id="PTHR43133">
    <property type="entry name" value="RNA POLYMERASE ECF-TYPE SIGMA FACTO"/>
    <property type="match status" value="1"/>
</dbReference>
<keyword evidence="2" id="KW-0805">Transcription regulation</keyword>
<dbReference type="InterPro" id="IPR039425">
    <property type="entry name" value="RNA_pol_sigma-70-like"/>
</dbReference>
<dbReference type="InterPro" id="IPR013324">
    <property type="entry name" value="RNA_pol_sigma_r3/r4-like"/>
</dbReference>
<dbReference type="SUPFAM" id="SSF88946">
    <property type="entry name" value="Sigma2 domain of RNA polymerase sigma factors"/>
    <property type="match status" value="1"/>
</dbReference>
<feature type="domain" description="RNA polymerase sigma-70 ECF-like HTH" evidence="5">
    <location>
        <begin position="4"/>
        <end position="184"/>
    </location>
</feature>
<comment type="caution">
    <text evidence="6">The sequence shown here is derived from an EMBL/GenBank/DDBJ whole genome shotgun (WGS) entry which is preliminary data.</text>
</comment>
<comment type="similarity">
    <text evidence="1">Belongs to the sigma-70 factor family. ECF subfamily.</text>
</comment>
<evidence type="ECO:0000256" key="4">
    <source>
        <dbReference type="ARBA" id="ARBA00023163"/>
    </source>
</evidence>
<proteinExistence type="inferred from homology"/>
<evidence type="ECO:0000256" key="3">
    <source>
        <dbReference type="ARBA" id="ARBA00023082"/>
    </source>
</evidence>
<evidence type="ECO:0000256" key="1">
    <source>
        <dbReference type="ARBA" id="ARBA00010641"/>
    </source>
</evidence>
<sequence>MVDQDVTALLHSLKEGDRDALDRLLPLVYQEMRALAAHHMKQERREHTLQPTALVHEAYLRLVKRDSPNWENRAHFMGVASQVIRRTLVEHARARKRDKRGGGAIKVTLTEQALSGPAMDLDVLALDEALTRLGQEDDTAQQVVELRFFGGMTTEETAKVLGLAERTVHRRWAYAKAWLFQELKAGS</sequence>
<reference evidence="6 7" key="1">
    <citation type="submission" date="2020-08" db="EMBL/GenBank/DDBJ databases">
        <title>Acidobacteriota in marine sediments use diverse sulfur dissimilation pathways.</title>
        <authorList>
            <person name="Wasmund K."/>
        </authorList>
    </citation>
    <scope>NUCLEOTIDE SEQUENCE [LARGE SCALE GENOMIC DNA]</scope>
    <source>
        <strain evidence="6">MAG AM4</strain>
    </source>
</reference>
<dbReference type="EMBL" id="JACXWD010000036">
    <property type="protein sequence ID" value="MBD3868596.1"/>
    <property type="molecule type" value="Genomic_DNA"/>
</dbReference>
<evidence type="ECO:0000313" key="7">
    <source>
        <dbReference type="Proteomes" id="UP000648239"/>
    </source>
</evidence>
<dbReference type="AlphaFoldDB" id="A0A8J7C2W3"/>
<dbReference type="InterPro" id="IPR053812">
    <property type="entry name" value="HTH_Sigma70_ECF-like"/>
</dbReference>
<keyword evidence="4" id="KW-0804">Transcription</keyword>
<dbReference type="PANTHER" id="PTHR43133:SF39">
    <property type="entry name" value="SIMILAR TO RNA POLYMERASE SIGMA-E FACTOR"/>
    <property type="match status" value="1"/>
</dbReference>
<dbReference type="InterPro" id="IPR011517">
    <property type="entry name" value="RNA_pol_sigma70_ECF-like"/>
</dbReference>
<dbReference type="Pfam" id="PF07638">
    <property type="entry name" value="Sigma70_ECF"/>
    <property type="match status" value="1"/>
</dbReference>